<evidence type="ECO:0000313" key="2">
    <source>
        <dbReference type="Proteomes" id="UP000198757"/>
    </source>
</evidence>
<evidence type="ECO:0008006" key="3">
    <source>
        <dbReference type="Google" id="ProtNLM"/>
    </source>
</evidence>
<protein>
    <recommendedName>
        <fullName evidence="3">SMI1 / KNR4 family (SUKH-1)</fullName>
    </recommendedName>
</protein>
<keyword evidence="2" id="KW-1185">Reference proteome</keyword>
<dbReference type="OrthoDB" id="1190024at2"/>
<reference evidence="2" key="1">
    <citation type="submission" date="2016-10" db="EMBL/GenBank/DDBJ databases">
        <authorList>
            <person name="Varghese N."/>
            <person name="Submissions S."/>
        </authorList>
    </citation>
    <scope>NUCLEOTIDE SEQUENCE [LARGE SCALE GENOMIC DNA]</scope>
    <source>
        <strain evidence="2">DSM 25811 / CCM 8410 / LMG 26954 / E90</strain>
    </source>
</reference>
<gene>
    <name evidence="1" type="ORF">SAMN04487894_101111</name>
</gene>
<proteinExistence type="predicted"/>
<name>A0A1G6I6I3_NIADE</name>
<evidence type="ECO:0000313" key="1">
    <source>
        <dbReference type="EMBL" id="SDC02050.1"/>
    </source>
</evidence>
<dbReference type="STRING" id="1285928.SAMN04487894_101111"/>
<sequence>MNNPITRIKEKLTILKDSDPQRTIFGSSKHQYKLNTCLPIEQVRQFEATHNIQLPEEFITFYTTIGNSGAGPFYGLEPFENMLFSDLDYKREDNLLNPSAPFLHTQPWNMEFVSTVSQRENEVLYEKGREAFYDKYYANEQKHWSEKEAAAFVNWVSAILATIQRHPEMCRPSHKG</sequence>
<dbReference type="EMBL" id="FMZO01000001">
    <property type="protein sequence ID" value="SDC02050.1"/>
    <property type="molecule type" value="Genomic_DNA"/>
</dbReference>
<accession>A0A1G6I6I3</accession>
<dbReference type="InterPro" id="IPR037883">
    <property type="entry name" value="Knr4/Smi1-like_sf"/>
</dbReference>
<dbReference type="Proteomes" id="UP000198757">
    <property type="component" value="Unassembled WGS sequence"/>
</dbReference>
<dbReference type="AlphaFoldDB" id="A0A1G6I6I3"/>
<organism evidence="1 2">
    <name type="scientific">Niabella drilacis (strain DSM 25811 / CCM 8410 / CCUG 62505 / LMG 26954 / E90)</name>
    <dbReference type="NCBI Taxonomy" id="1285928"/>
    <lineage>
        <taxon>Bacteria</taxon>
        <taxon>Pseudomonadati</taxon>
        <taxon>Bacteroidota</taxon>
        <taxon>Chitinophagia</taxon>
        <taxon>Chitinophagales</taxon>
        <taxon>Chitinophagaceae</taxon>
        <taxon>Niabella</taxon>
    </lineage>
</organism>
<dbReference type="SUPFAM" id="SSF160631">
    <property type="entry name" value="SMI1/KNR4-like"/>
    <property type="match status" value="1"/>
</dbReference>
<dbReference type="RefSeq" id="WP_090388094.1">
    <property type="nucleotide sequence ID" value="NZ_FMZO01000001.1"/>
</dbReference>